<dbReference type="InterPro" id="IPR036979">
    <property type="entry name" value="CM_dom_sf"/>
</dbReference>
<dbReference type="InterPro" id="IPR002701">
    <property type="entry name" value="CM_II_prokaryot"/>
</dbReference>
<dbReference type="SMART" id="SM00830">
    <property type="entry name" value="CM_2"/>
    <property type="match status" value="1"/>
</dbReference>
<reference evidence="3" key="1">
    <citation type="submission" date="2023-01" db="EMBL/GenBank/DDBJ databases">
        <title>Oxazolidinone resistance genes in florfenicol resistant enterococci from beef cattle and veal calves at slaughter.</title>
        <authorList>
            <person name="Biggel M."/>
        </authorList>
    </citation>
    <scope>NUCLEOTIDE SEQUENCE</scope>
    <source>
        <strain evidence="3">K204-1</strain>
    </source>
</reference>
<dbReference type="AlphaFoldDB" id="A0AAE9XIV1"/>
<dbReference type="GO" id="GO:0046417">
    <property type="term" value="P:chorismate metabolic process"/>
    <property type="evidence" value="ECO:0007669"/>
    <property type="project" value="InterPro"/>
</dbReference>
<dbReference type="InterPro" id="IPR011279">
    <property type="entry name" value="Chorismate_mutase_GmP"/>
</dbReference>
<proteinExistence type="predicted"/>
<dbReference type="EC" id="5.4.99.5" evidence="3"/>
<dbReference type="PANTHER" id="PTHR38041">
    <property type="entry name" value="CHORISMATE MUTASE"/>
    <property type="match status" value="1"/>
</dbReference>
<accession>A0AAE9XIV1</accession>
<evidence type="ECO:0000256" key="1">
    <source>
        <dbReference type="ARBA" id="ARBA00023235"/>
    </source>
</evidence>
<gene>
    <name evidence="3" type="ORF">PML95_01280</name>
</gene>
<dbReference type="SUPFAM" id="SSF48600">
    <property type="entry name" value="Chorismate mutase II"/>
    <property type="match status" value="1"/>
</dbReference>
<dbReference type="PANTHER" id="PTHR38041:SF1">
    <property type="entry name" value="CHORISMATE MUTASE"/>
    <property type="match status" value="1"/>
</dbReference>
<sequence length="90" mass="10543">MLREQRERIDQLDQQIVALLEERFDVSLEVGAIKAQHQLPVLDAEREQKIIHSLRDKVTNPIFEEAIIQVYQTLMAASKTLQTQHHEIKE</sequence>
<dbReference type="NCBIfam" id="TIGR01805">
    <property type="entry name" value="CM_mono_grmpos"/>
    <property type="match status" value="1"/>
</dbReference>
<dbReference type="RefSeq" id="WP_272163442.1">
    <property type="nucleotide sequence ID" value="NZ_CP116507.1"/>
</dbReference>
<evidence type="ECO:0000259" key="2">
    <source>
        <dbReference type="PROSITE" id="PS51168"/>
    </source>
</evidence>
<evidence type="ECO:0000313" key="4">
    <source>
        <dbReference type="Proteomes" id="UP001179600"/>
    </source>
</evidence>
<evidence type="ECO:0000313" key="3">
    <source>
        <dbReference type="EMBL" id="WCG22905.1"/>
    </source>
</evidence>
<protein>
    <submittedName>
        <fullName evidence="3">Chorismate mutase</fullName>
        <ecNumber evidence="3">5.4.99.5</ecNumber>
    </submittedName>
</protein>
<dbReference type="InterPro" id="IPR036263">
    <property type="entry name" value="Chorismate_II_sf"/>
</dbReference>
<dbReference type="Pfam" id="PF01817">
    <property type="entry name" value="CM_2"/>
    <property type="match status" value="1"/>
</dbReference>
<dbReference type="GO" id="GO:0004106">
    <property type="term" value="F:chorismate mutase activity"/>
    <property type="evidence" value="ECO:0007669"/>
    <property type="project" value="UniProtKB-EC"/>
</dbReference>
<organism evidence="3 4">
    <name type="scientific">Vagococcus lutrae</name>
    <dbReference type="NCBI Taxonomy" id="81947"/>
    <lineage>
        <taxon>Bacteria</taxon>
        <taxon>Bacillati</taxon>
        <taxon>Bacillota</taxon>
        <taxon>Bacilli</taxon>
        <taxon>Lactobacillales</taxon>
        <taxon>Enterococcaceae</taxon>
        <taxon>Vagococcus</taxon>
    </lineage>
</organism>
<dbReference type="PROSITE" id="PS51168">
    <property type="entry name" value="CHORISMATE_MUT_2"/>
    <property type="match status" value="1"/>
</dbReference>
<keyword evidence="1 3" id="KW-0413">Isomerase</keyword>
<dbReference type="InterPro" id="IPR051331">
    <property type="entry name" value="Chorismate_mutase-related"/>
</dbReference>
<dbReference type="EMBL" id="CP116507">
    <property type="protein sequence ID" value="WCG22905.1"/>
    <property type="molecule type" value="Genomic_DNA"/>
</dbReference>
<feature type="domain" description="Chorismate mutase" evidence="2">
    <location>
        <begin position="1"/>
        <end position="86"/>
    </location>
</feature>
<dbReference type="GO" id="GO:0009697">
    <property type="term" value="P:salicylic acid biosynthetic process"/>
    <property type="evidence" value="ECO:0007669"/>
    <property type="project" value="TreeGrafter"/>
</dbReference>
<name>A0AAE9XIV1_9ENTE</name>
<dbReference type="Proteomes" id="UP001179600">
    <property type="component" value="Chromosome"/>
</dbReference>
<dbReference type="Gene3D" id="1.20.59.10">
    <property type="entry name" value="Chorismate mutase"/>
    <property type="match status" value="1"/>
</dbReference>